<keyword evidence="13" id="KW-1185">Reference proteome</keyword>
<evidence type="ECO:0000256" key="9">
    <source>
        <dbReference type="RuleBase" id="RU003945"/>
    </source>
</evidence>
<comment type="subcellular location">
    <subcellularLocation>
        <location evidence="9">Membrane</location>
        <topology evidence="9">Multi-pass membrane protein</topology>
    </subcellularLocation>
    <subcellularLocation>
        <location evidence="1">Mitochondrion inner membrane</location>
        <topology evidence="1">Multi-pass membrane protein</topology>
    </subcellularLocation>
</comment>
<evidence type="ECO:0000313" key="12">
    <source>
        <dbReference type="EMBL" id="CAI6295421.1"/>
    </source>
</evidence>
<evidence type="ECO:0000256" key="3">
    <source>
        <dbReference type="ARBA" id="ARBA00022692"/>
    </source>
</evidence>
<feature type="compositionally biased region" description="Polar residues" evidence="10">
    <location>
        <begin position="27"/>
        <end position="45"/>
    </location>
</feature>
<feature type="compositionally biased region" description="Low complexity" evidence="10">
    <location>
        <begin position="451"/>
        <end position="471"/>
    </location>
</feature>
<feature type="region of interest" description="Disordered" evidence="10">
    <location>
        <begin position="90"/>
        <end position="117"/>
    </location>
</feature>
<dbReference type="Pfam" id="PF02096">
    <property type="entry name" value="60KD_IMP"/>
    <property type="match status" value="1"/>
</dbReference>
<feature type="compositionally biased region" description="Polar residues" evidence="10">
    <location>
        <begin position="478"/>
        <end position="490"/>
    </location>
</feature>
<evidence type="ECO:0000256" key="1">
    <source>
        <dbReference type="ARBA" id="ARBA00004448"/>
    </source>
</evidence>
<evidence type="ECO:0000256" key="7">
    <source>
        <dbReference type="ARBA" id="ARBA00023128"/>
    </source>
</evidence>
<keyword evidence="5" id="KW-0809">Transit peptide</keyword>
<accession>A0A9W4U493</accession>
<evidence type="ECO:0000313" key="13">
    <source>
        <dbReference type="Proteomes" id="UP001152607"/>
    </source>
</evidence>
<dbReference type="PANTHER" id="PTHR12428:SF66">
    <property type="entry name" value="MITOCHONDRIAL INNER MEMBRANE PROTEIN OXA1L"/>
    <property type="match status" value="1"/>
</dbReference>
<dbReference type="PANTHER" id="PTHR12428">
    <property type="entry name" value="OXA1"/>
    <property type="match status" value="1"/>
</dbReference>
<evidence type="ECO:0000256" key="6">
    <source>
        <dbReference type="ARBA" id="ARBA00022989"/>
    </source>
</evidence>
<evidence type="ECO:0000256" key="2">
    <source>
        <dbReference type="ARBA" id="ARBA00009877"/>
    </source>
</evidence>
<dbReference type="Proteomes" id="UP001152607">
    <property type="component" value="Unassembled WGS sequence"/>
</dbReference>
<dbReference type="CDD" id="cd20069">
    <property type="entry name" value="5TM_Oxa1-like"/>
    <property type="match status" value="1"/>
</dbReference>
<feature type="region of interest" description="Disordered" evidence="10">
    <location>
        <begin position="499"/>
        <end position="518"/>
    </location>
</feature>
<proteinExistence type="inferred from homology"/>
<gene>
    <name evidence="12" type="ORF">PDIGIT_LOCUS2629</name>
</gene>
<keyword evidence="3 9" id="KW-0812">Transmembrane</keyword>
<dbReference type="InterPro" id="IPR028055">
    <property type="entry name" value="YidC/Oxa/ALB_C"/>
</dbReference>
<comment type="caution">
    <text evidence="12">The sequence shown here is derived from an EMBL/GenBank/DDBJ whole genome shotgun (WGS) entry which is preliminary data.</text>
</comment>
<feature type="region of interest" description="Disordered" evidence="10">
    <location>
        <begin position="18"/>
        <end position="51"/>
    </location>
</feature>
<evidence type="ECO:0000256" key="8">
    <source>
        <dbReference type="ARBA" id="ARBA00023136"/>
    </source>
</evidence>
<evidence type="ECO:0000259" key="11">
    <source>
        <dbReference type="Pfam" id="PF02096"/>
    </source>
</evidence>
<evidence type="ECO:0000256" key="5">
    <source>
        <dbReference type="ARBA" id="ARBA00022946"/>
    </source>
</evidence>
<dbReference type="AlphaFoldDB" id="A0A9W4U493"/>
<keyword evidence="7" id="KW-0496">Mitochondrion</keyword>
<reference evidence="12" key="1">
    <citation type="submission" date="2023-01" db="EMBL/GenBank/DDBJ databases">
        <authorList>
            <person name="Van Ghelder C."/>
            <person name="Rancurel C."/>
        </authorList>
    </citation>
    <scope>NUCLEOTIDE SEQUENCE</scope>
    <source>
        <strain evidence="12">CNCM I-4278</strain>
    </source>
</reference>
<dbReference type="OrthoDB" id="2148490at2759"/>
<feature type="region of interest" description="Disordered" evidence="10">
    <location>
        <begin position="576"/>
        <end position="595"/>
    </location>
</feature>
<dbReference type="GO" id="GO:0032979">
    <property type="term" value="P:protein insertion into mitochondrial inner membrane from matrix"/>
    <property type="evidence" value="ECO:0007669"/>
    <property type="project" value="TreeGrafter"/>
</dbReference>
<feature type="domain" description="Membrane insertase YidC/Oxa/ALB C-terminal" evidence="11">
    <location>
        <begin position="206"/>
        <end position="398"/>
    </location>
</feature>
<protein>
    <recommendedName>
        <fullName evidence="11">Membrane insertase YidC/Oxa/ALB C-terminal domain-containing protein</fullName>
    </recommendedName>
</protein>
<keyword evidence="6" id="KW-1133">Transmembrane helix</keyword>
<keyword evidence="4" id="KW-0999">Mitochondrion inner membrane</keyword>
<dbReference type="GO" id="GO:0032977">
    <property type="term" value="F:membrane insertase activity"/>
    <property type="evidence" value="ECO:0007669"/>
    <property type="project" value="InterPro"/>
</dbReference>
<organism evidence="12 13">
    <name type="scientific">Periconia digitata</name>
    <dbReference type="NCBI Taxonomy" id="1303443"/>
    <lineage>
        <taxon>Eukaryota</taxon>
        <taxon>Fungi</taxon>
        <taxon>Dikarya</taxon>
        <taxon>Ascomycota</taxon>
        <taxon>Pezizomycotina</taxon>
        <taxon>Dothideomycetes</taxon>
        <taxon>Pleosporomycetidae</taxon>
        <taxon>Pleosporales</taxon>
        <taxon>Massarineae</taxon>
        <taxon>Periconiaceae</taxon>
        <taxon>Periconia</taxon>
    </lineage>
</organism>
<comment type="similarity">
    <text evidence="2 9">Belongs to the OXA1/ALB3/YidC family.</text>
</comment>
<evidence type="ECO:0000256" key="4">
    <source>
        <dbReference type="ARBA" id="ARBA00022792"/>
    </source>
</evidence>
<dbReference type="EMBL" id="CAOQHR010000002">
    <property type="protein sequence ID" value="CAI6295421.1"/>
    <property type="molecule type" value="Genomic_DNA"/>
</dbReference>
<evidence type="ECO:0000256" key="10">
    <source>
        <dbReference type="SAM" id="MobiDB-lite"/>
    </source>
</evidence>
<sequence>MIPNRGLRPHQFSAAALRHPSVMRSGASRQISSLPRSKSLSTLPGRTSPLRATNWRAGTPLRSNLRLSTSSVRYGSWYAPWTWGGSSQPDNTFAEAHSPVATTPSSPTPADFVAKSPEPVVTSSTPELAPAGIDKAAVVEPESAPKIIEDVLAPDSTPGDVPFVDPTQIISYWGNMKDLGLDYGWGSSAFFQNLVELSYLNTDLGWTGSIAVSALILRMILFWGFQRGGSDSMAKMAAMKPMLQPLLEETEEAKRLGDDERVHALKLKQQTILKDVGTEVYKNVAPAVAQMVFGFGAFRCLNGMAHLPVPGMSSESLLWINDLTISDPYYILPVVTGGIMYTVIKAGGETGVNNSATVSSMQKNIQVVMPVVMTCITAFQPAALQFYFLVSSTLGGVTGWALKQPSFRRVLRIRQLPSPESNKIYSRVAKGEISLEGLRGPDGKIRYRAPNSTSSSTSSSSSRTNSRTNSRASKRRFTTSQNSSSANSPLAVQATLKPGVVLPPHMARPTRLSPQNKELMDRDIDYEDGMPEGLGEKWDYVKRNYKPSFIAKRTWRAMSGDSRDIAVIAEHKRKEKAKAAAERYEVERKRRFEGR</sequence>
<feature type="compositionally biased region" description="Low complexity" evidence="10">
    <location>
        <begin position="96"/>
        <end position="110"/>
    </location>
</feature>
<feature type="region of interest" description="Disordered" evidence="10">
    <location>
        <begin position="439"/>
        <end position="491"/>
    </location>
</feature>
<name>A0A9W4U493_9PLEO</name>
<dbReference type="InterPro" id="IPR001708">
    <property type="entry name" value="YidC/ALB3/OXA1/COX18"/>
</dbReference>
<dbReference type="GO" id="GO:0005743">
    <property type="term" value="C:mitochondrial inner membrane"/>
    <property type="evidence" value="ECO:0007669"/>
    <property type="project" value="UniProtKB-SubCell"/>
</dbReference>
<keyword evidence="8" id="KW-0472">Membrane</keyword>